<evidence type="ECO:0000313" key="1">
    <source>
        <dbReference type="EMBL" id="KAH3781190.1"/>
    </source>
</evidence>
<reference evidence="1" key="2">
    <citation type="submission" date="2020-11" db="EMBL/GenBank/DDBJ databases">
        <authorList>
            <person name="McCartney M.A."/>
            <person name="Auch B."/>
            <person name="Kono T."/>
            <person name="Mallez S."/>
            <person name="Becker A."/>
            <person name="Gohl D.M."/>
            <person name="Silverstein K.A.T."/>
            <person name="Koren S."/>
            <person name="Bechman K.B."/>
            <person name="Herman A."/>
            <person name="Abrahante J.E."/>
            <person name="Garbe J."/>
        </authorList>
    </citation>
    <scope>NUCLEOTIDE SEQUENCE</scope>
    <source>
        <strain evidence="1">Duluth1</strain>
        <tissue evidence="1">Whole animal</tissue>
    </source>
</reference>
<proteinExistence type="predicted"/>
<organism evidence="1 2">
    <name type="scientific">Dreissena polymorpha</name>
    <name type="common">Zebra mussel</name>
    <name type="synonym">Mytilus polymorpha</name>
    <dbReference type="NCBI Taxonomy" id="45954"/>
    <lineage>
        <taxon>Eukaryota</taxon>
        <taxon>Metazoa</taxon>
        <taxon>Spiralia</taxon>
        <taxon>Lophotrochozoa</taxon>
        <taxon>Mollusca</taxon>
        <taxon>Bivalvia</taxon>
        <taxon>Autobranchia</taxon>
        <taxon>Heteroconchia</taxon>
        <taxon>Euheterodonta</taxon>
        <taxon>Imparidentia</taxon>
        <taxon>Neoheterodontei</taxon>
        <taxon>Myida</taxon>
        <taxon>Dreissenoidea</taxon>
        <taxon>Dreissenidae</taxon>
        <taxon>Dreissena</taxon>
    </lineage>
</organism>
<dbReference type="EMBL" id="JAIWYP010000008">
    <property type="protein sequence ID" value="KAH3781190.1"/>
    <property type="molecule type" value="Genomic_DNA"/>
</dbReference>
<keyword evidence="2" id="KW-1185">Reference proteome</keyword>
<evidence type="ECO:0000313" key="2">
    <source>
        <dbReference type="Proteomes" id="UP000828390"/>
    </source>
</evidence>
<dbReference type="Proteomes" id="UP000828390">
    <property type="component" value="Unassembled WGS sequence"/>
</dbReference>
<protein>
    <recommendedName>
        <fullName evidence="3">Reverse transcriptase zinc-binding domain-containing protein</fullName>
    </recommendedName>
</protein>
<name>A0A9D4INS2_DREPO</name>
<evidence type="ECO:0008006" key="3">
    <source>
        <dbReference type="Google" id="ProtNLM"/>
    </source>
</evidence>
<accession>A0A9D4INS2</accession>
<gene>
    <name evidence="1" type="ORF">DPMN_159016</name>
</gene>
<comment type="caution">
    <text evidence="1">The sequence shown here is derived from an EMBL/GenBank/DDBJ whole genome shotgun (WGS) entry which is preliminary data.</text>
</comment>
<sequence>MYKMNSSNVPNYLQSLLPATVGSFSNYSLRNSSHLQTIQARTSLYSNSFLPSTVCEWNNLPDEIKNAESINSFKSQINIDRQTPNPLFTYGERRFQMLHTRLRTKCSALNEHLFRRNIVASPLCLCGLHETTSHYFLECTRYVHIRGEFLNSISAYSVPCIETILYGDNTCDYLTNTKIADAVHTFIIKSKRFDS</sequence>
<dbReference type="AlphaFoldDB" id="A0A9D4INS2"/>
<reference evidence="1" key="1">
    <citation type="journal article" date="2019" name="bioRxiv">
        <title>The Genome of the Zebra Mussel, Dreissena polymorpha: A Resource for Invasive Species Research.</title>
        <authorList>
            <person name="McCartney M.A."/>
            <person name="Auch B."/>
            <person name="Kono T."/>
            <person name="Mallez S."/>
            <person name="Zhang Y."/>
            <person name="Obille A."/>
            <person name="Becker A."/>
            <person name="Abrahante J.E."/>
            <person name="Garbe J."/>
            <person name="Badalamenti J.P."/>
            <person name="Herman A."/>
            <person name="Mangelson H."/>
            <person name="Liachko I."/>
            <person name="Sullivan S."/>
            <person name="Sone E.D."/>
            <person name="Koren S."/>
            <person name="Silverstein K.A.T."/>
            <person name="Beckman K.B."/>
            <person name="Gohl D.M."/>
        </authorList>
    </citation>
    <scope>NUCLEOTIDE SEQUENCE</scope>
    <source>
        <strain evidence="1">Duluth1</strain>
        <tissue evidence="1">Whole animal</tissue>
    </source>
</reference>